<reference evidence="2" key="1">
    <citation type="submission" date="2014-09" db="EMBL/GenBank/DDBJ databases">
        <authorList>
            <person name="Sharma Rahul"/>
            <person name="Thines Marco"/>
        </authorList>
    </citation>
    <scope>NUCLEOTIDE SEQUENCE [LARGE SCALE GENOMIC DNA]</scope>
</reference>
<dbReference type="Proteomes" id="UP000054928">
    <property type="component" value="Unassembled WGS sequence"/>
</dbReference>
<dbReference type="GeneID" id="36405081"/>
<dbReference type="RefSeq" id="XP_024576159.1">
    <property type="nucleotide sequence ID" value="XM_024725376.1"/>
</dbReference>
<evidence type="ECO:0000313" key="2">
    <source>
        <dbReference type="Proteomes" id="UP000054928"/>
    </source>
</evidence>
<proteinExistence type="predicted"/>
<dbReference type="AlphaFoldDB" id="A0A0P1AGM8"/>
<organism evidence="1 2">
    <name type="scientific">Plasmopara halstedii</name>
    <name type="common">Downy mildew of sunflower</name>
    <dbReference type="NCBI Taxonomy" id="4781"/>
    <lineage>
        <taxon>Eukaryota</taxon>
        <taxon>Sar</taxon>
        <taxon>Stramenopiles</taxon>
        <taxon>Oomycota</taxon>
        <taxon>Peronosporomycetes</taxon>
        <taxon>Peronosporales</taxon>
        <taxon>Peronosporaceae</taxon>
        <taxon>Plasmopara</taxon>
    </lineage>
</organism>
<keyword evidence="2" id="KW-1185">Reference proteome</keyword>
<protein>
    <submittedName>
        <fullName evidence="1">Uncharacterized protein</fullName>
    </submittedName>
</protein>
<name>A0A0P1AGM8_PLAHL</name>
<sequence>MALQLQLWTSIEKKSSSHRGYLASLKCLKNLVVGKILLCEELSFKYADQMSDPLSTHQLGLQYRKDSLPRSEVFLIQ</sequence>
<dbReference type="EMBL" id="CCYD01000442">
    <property type="protein sequence ID" value="CEG39790.1"/>
    <property type="molecule type" value="Genomic_DNA"/>
</dbReference>
<accession>A0A0P1AGM8</accession>
<evidence type="ECO:0000313" key="1">
    <source>
        <dbReference type="EMBL" id="CEG39790.1"/>
    </source>
</evidence>